<protein>
    <submittedName>
        <fullName evidence="11">Transporter</fullName>
    </submittedName>
</protein>
<feature type="transmembrane region" description="Helical" evidence="8">
    <location>
        <begin position="326"/>
        <end position="350"/>
    </location>
</feature>
<dbReference type="Pfam" id="PF12704">
    <property type="entry name" value="MacB_PCD"/>
    <property type="match status" value="1"/>
</dbReference>
<dbReference type="PANTHER" id="PTHR30489">
    <property type="entry name" value="LIPOPROTEIN-RELEASING SYSTEM TRANSMEMBRANE PROTEIN LOLE"/>
    <property type="match status" value="1"/>
</dbReference>
<dbReference type="EMBL" id="JANJ01000003">
    <property type="protein sequence ID" value="EXI62517.1"/>
    <property type="molecule type" value="Genomic_DNA"/>
</dbReference>
<evidence type="ECO:0000313" key="11">
    <source>
        <dbReference type="EMBL" id="EXI62517.1"/>
    </source>
</evidence>
<proteinExistence type="inferred from homology"/>
<keyword evidence="4" id="KW-1003">Cell membrane</keyword>
<evidence type="ECO:0000256" key="5">
    <source>
        <dbReference type="ARBA" id="ARBA00022692"/>
    </source>
</evidence>
<organism evidence="11 12">
    <name type="scientific">Mannheimia granulomatis</name>
    <dbReference type="NCBI Taxonomy" id="85402"/>
    <lineage>
        <taxon>Bacteria</taxon>
        <taxon>Pseudomonadati</taxon>
        <taxon>Pseudomonadota</taxon>
        <taxon>Gammaproteobacteria</taxon>
        <taxon>Pasteurellales</taxon>
        <taxon>Pasteurellaceae</taxon>
        <taxon>Mannheimia</taxon>
    </lineage>
</organism>
<comment type="subcellular location">
    <subcellularLocation>
        <location evidence="1">Cell membrane</location>
        <topology evidence="1">Multi-pass membrane protein</topology>
    </subcellularLocation>
</comment>
<dbReference type="STRING" id="1122190.GCA_000621105_01543"/>
<dbReference type="InterPro" id="IPR025857">
    <property type="entry name" value="MacB_PCD"/>
</dbReference>
<keyword evidence="5 8" id="KW-0812">Transmembrane</keyword>
<dbReference type="RefSeq" id="WP_042802266.1">
    <property type="nucleotide sequence ID" value="NZ_AVSP01000008.1"/>
</dbReference>
<evidence type="ECO:0000256" key="8">
    <source>
        <dbReference type="SAM" id="Phobius"/>
    </source>
</evidence>
<gene>
    <name evidence="11" type="ORF">AK33_04575</name>
</gene>
<accession>A0A011NDC9</accession>
<dbReference type="NCBIfam" id="TIGR02212">
    <property type="entry name" value="lolCE"/>
    <property type="match status" value="1"/>
</dbReference>
<sequence>MNTPFFISWRYQRGKQKNRLVSLISLFSSIGIALGVAVLIIGLSAMNGFERELNQRVLSVVPHAELISYQGNKSVPIGNASKLETLVKKTKNVTASSPFVSFTALIENGSQLKIAQVRGVDPQKQDQVSRLSQFISPEQWQAFSKQFQANEDGLILGAGIAKALEVSAGDEVTMLIPQPTEDGKLAQPLRFNMPVTGVLRLEGQLDHSYALIPLNKAQELIEYQPNEISGLEISLSNPFDVQHLEMPQLNGYPQPLYLNTWIEKFGYMYNDIQLVRTVMYIAMVLVIGVACFNIISTLIMAVKDKQGDIAIQRTLGANNGFIRRIFLWYGLLSGMKGAVCGIILGVILSLNLTAIIKAVEGFLGIKLLSDGVYFVDFLPSELHWQDVSYVLLATIILSLFASLYPANRAAKLEPAKVLSGH</sequence>
<name>A0A011NDC9_9PAST</name>
<dbReference type="PATRIC" id="fig|1450449.3.peg.880"/>
<evidence type="ECO:0000313" key="12">
    <source>
        <dbReference type="Proteomes" id="UP000054123"/>
    </source>
</evidence>
<feature type="transmembrane region" description="Helical" evidence="8">
    <location>
        <begin position="20"/>
        <end position="46"/>
    </location>
</feature>
<feature type="domain" description="ABC3 transporter permease C-terminal" evidence="9">
    <location>
        <begin position="281"/>
        <end position="414"/>
    </location>
</feature>
<evidence type="ECO:0000256" key="6">
    <source>
        <dbReference type="ARBA" id="ARBA00022989"/>
    </source>
</evidence>
<dbReference type="NCBIfam" id="NF008357">
    <property type="entry name" value="PRK11146.1"/>
    <property type="match status" value="1"/>
</dbReference>
<keyword evidence="3" id="KW-0813">Transport</keyword>
<dbReference type="InterPro" id="IPR011925">
    <property type="entry name" value="LolCE_TM"/>
</dbReference>
<dbReference type="GO" id="GO:0042953">
    <property type="term" value="P:lipoprotein transport"/>
    <property type="evidence" value="ECO:0007669"/>
    <property type="project" value="InterPro"/>
</dbReference>
<keyword evidence="6 8" id="KW-1133">Transmembrane helix</keyword>
<comment type="similarity">
    <text evidence="2">Belongs to the ABC-4 integral membrane protein family. LolC/E subfamily.</text>
</comment>
<evidence type="ECO:0000256" key="7">
    <source>
        <dbReference type="ARBA" id="ARBA00023136"/>
    </source>
</evidence>
<evidence type="ECO:0000256" key="1">
    <source>
        <dbReference type="ARBA" id="ARBA00004651"/>
    </source>
</evidence>
<dbReference type="AlphaFoldDB" id="A0A011NDC9"/>
<evidence type="ECO:0000259" key="9">
    <source>
        <dbReference type="Pfam" id="PF02687"/>
    </source>
</evidence>
<evidence type="ECO:0000256" key="4">
    <source>
        <dbReference type="ARBA" id="ARBA00022475"/>
    </source>
</evidence>
<dbReference type="NCBIfam" id="TIGR02213">
    <property type="entry name" value="lolE_release"/>
    <property type="match status" value="1"/>
</dbReference>
<comment type="caution">
    <text evidence="11">The sequence shown here is derived from an EMBL/GenBank/DDBJ whole genome shotgun (WGS) entry which is preliminary data.</text>
</comment>
<evidence type="ECO:0000256" key="3">
    <source>
        <dbReference type="ARBA" id="ARBA00022448"/>
    </source>
</evidence>
<dbReference type="InterPro" id="IPR051447">
    <property type="entry name" value="Lipoprotein-release_system"/>
</dbReference>
<keyword evidence="7 8" id="KW-0472">Membrane</keyword>
<evidence type="ECO:0000259" key="10">
    <source>
        <dbReference type="Pfam" id="PF12704"/>
    </source>
</evidence>
<reference evidence="11 12" key="1">
    <citation type="journal article" date="2014" name="Genome Announc.">
        <title>Genome Sequence of a Presumptive Mannheimia haemolytica Strain with an A1/A6-Cross-Reactive Serotype from a White-Tailed Deer (Odocoileus virginianus).</title>
        <authorList>
            <person name="Lawrence P.K."/>
            <person name="Bey R.F."/>
            <person name="Wiener B."/>
            <person name="Kittichotirat W."/>
            <person name="Bumgarner R.E."/>
        </authorList>
    </citation>
    <scope>NUCLEOTIDE SEQUENCE [LARGE SCALE GENOMIC DNA]</scope>
    <source>
        <strain evidence="11 12">PKL10</strain>
    </source>
</reference>
<dbReference type="InterPro" id="IPR003838">
    <property type="entry name" value="ABC3_permease_C"/>
</dbReference>
<dbReference type="GO" id="GO:0044874">
    <property type="term" value="P:lipoprotein localization to outer membrane"/>
    <property type="evidence" value="ECO:0007669"/>
    <property type="project" value="InterPro"/>
</dbReference>
<dbReference type="GO" id="GO:0098797">
    <property type="term" value="C:plasma membrane protein complex"/>
    <property type="evidence" value="ECO:0007669"/>
    <property type="project" value="TreeGrafter"/>
</dbReference>
<feature type="domain" description="MacB-like periplasmic core" evidence="10">
    <location>
        <begin position="26"/>
        <end position="242"/>
    </location>
</feature>
<feature type="transmembrane region" description="Helical" evidence="8">
    <location>
        <begin position="387"/>
        <end position="406"/>
    </location>
</feature>
<dbReference type="Proteomes" id="UP000054123">
    <property type="component" value="Unassembled WGS sequence"/>
</dbReference>
<dbReference type="Pfam" id="PF02687">
    <property type="entry name" value="FtsX"/>
    <property type="match status" value="1"/>
</dbReference>
<dbReference type="InterPro" id="IPR011926">
    <property type="entry name" value="LolE_gammaproteobact"/>
</dbReference>
<dbReference type="PANTHER" id="PTHR30489:SF0">
    <property type="entry name" value="LIPOPROTEIN-RELEASING SYSTEM TRANSMEMBRANE PROTEIN LOLE"/>
    <property type="match status" value="1"/>
</dbReference>
<dbReference type="OrthoDB" id="9808461at2"/>
<evidence type="ECO:0000256" key="2">
    <source>
        <dbReference type="ARBA" id="ARBA00005236"/>
    </source>
</evidence>
<keyword evidence="12" id="KW-1185">Reference proteome</keyword>
<feature type="transmembrane region" description="Helical" evidence="8">
    <location>
        <begin position="278"/>
        <end position="302"/>
    </location>
</feature>